<dbReference type="SUPFAM" id="SSF82784">
    <property type="entry name" value="OsmC-like"/>
    <property type="match status" value="1"/>
</dbReference>
<protein>
    <submittedName>
        <fullName evidence="1">Uncharacterized protein</fullName>
    </submittedName>
</protein>
<organism evidence="1 2">
    <name type="scientific">Dyadobacter jiangsuensis</name>
    <dbReference type="NCBI Taxonomy" id="1591085"/>
    <lineage>
        <taxon>Bacteria</taxon>
        <taxon>Pseudomonadati</taxon>
        <taxon>Bacteroidota</taxon>
        <taxon>Cytophagia</taxon>
        <taxon>Cytophagales</taxon>
        <taxon>Spirosomataceae</taxon>
        <taxon>Dyadobacter</taxon>
    </lineage>
</organism>
<dbReference type="RefSeq" id="WP_106593508.1">
    <property type="nucleotide sequence ID" value="NZ_PYAS01000001.1"/>
</dbReference>
<sequence>MLSYLHLCVVGGVVVTGYTDIATGEMIETSDGGGHFTQVTLNPAVTVARPEMIEKAIALHGRASELCR</sequence>
<keyword evidence="2" id="KW-1185">Reference proteome</keyword>
<dbReference type="InterPro" id="IPR015946">
    <property type="entry name" value="KH_dom-like_a/b"/>
</dbReference>
<accession>A0A2P8GIR5</accession>
<dbReference type="Proteomes" id="UP000241964">
    <property type="component" value="Unassembled WGS sequence"/>
</dbReference>
<evidence type="ECO:0000313" key="1">
    <source>
        <dbReference type="EMBL" id="PSL33820.1"/>
    </source>
</evidence>
<dbReference type="InterPro" id="IPR036102">
    <property type="entry name" value="OsmC/Ohrsf"/>
</dbReference>
<proteinExistence type="predicted"/>
<name>A0A2P8GIR5_9BACT</name>
<reference evidence="1 2" key="1">
    <citation type="submission" date="2018-03" db="EMBL/GenBank/DDBJ databases">
        <title>Genomic Encyclopedia of Archaeal and Bacterial Type Strains, Phase II (KMG-II): from individual species to whole genera.</title>
        <authorList>
            <person name="Goeker M."/>
        </authorList>
    </citation>
    <scope>NUCLEOTIDE SEQUENCE [LARGE SCALE GENOMIC DNA]</scope>
    <source>
        <strain evidence="1 2">DSM 29057</strain>
    </source>
</reference>
<gene>
    <name evidence="1" type="ORF">CLV60_101189</name>
</gene>
<dbReference type="OrthoDB" id="9795405at2"/>
<dbReference type="EMBL" id="PYAS01000001">
    <property type="protein sequence ID" value="PSL33820.1"/>
    <property type="molecule type" value="Genomic_DNA"/>
</dbReference>
<dbReference type="AlphaFoldDB" id="A0A2P8GIR5"/>
<evidence type="ECO:0000313" key="2">
    <source>
        <dbReference type="Proteomes" id="UP000241964"/>
    </source>
</evidence>
<dbReference type="Gene3D" id="3.30.300.20">
    <property type="match status" value="1"/>
</dbReference>
<comment type="caution">
    <text evidence="1">The sequence shown here is derived from an EMBL/GenBank/DDBJ whole genome shotgun (WGS) entry which is preliminary data.</text>
</comment>